<name>A0ABT4M7B9_9BURK</name>
<dbReference type="Proteomes" id="UP001068379">
    <property type="component" value="Unassembled WGS sequence"/>
</dbReference>
<sequence>MPANTTSRVDSSAIPDQATGILVDAINHARTAAEGAAQAAQDNAFTDAMRAMDEVRKFIGDPSKILGRTDTKHGEVAEYVEVGVRRARDFLAQSMPNATFDGVGRTAPMDYRIGGIDVQSKFINGTNNGLQHILDHLDKYKDFGKDGFYHIPKDQHAQILEILKGNTGDLSVNTVRAIKEKVELIETLTGKPFTDAVQPSVSTYAEVQLGKVDETVGHHEQDLKQQNESIKNQIRTEHEPSLGEGLKAAGSAAAVTAALTLTTKLWKKYQKEGKNVFTGDFTADDWREVGLDTAKGAVGGALAGGAIYALTNSADMAAPFASAFVTAAKGMASLAADYHAGKISLDELVDSGMFVCSEAAIVGLATIAGQTLIPVPVLGAVLGSFAGKFIASTLGKKAREVTDRMAERMNRIVSALDAEVRKALRKLEAEFNRLGDLAKAAFDLSVNTRLLETSLALARAHGVNESQLLKSVSDVDIFMNGPMNP</sequence>
<reference evidence="1" key="1">
    <citation type="submission" date="2022-12" db="EMBL/GenBank/DDBJ databases">
        <title>Bacterial isolates from different developmental stages of Nematostella vectensis.</title>
        <authorList>
            <person name="Fraune S."/>
        </authorList>
    </citation>
    <scope>NUCLEOTIDE SEQUENCE</scope>
    <source>
        <strain evidence="1">G21619-S1</strain>
    </source>
</reference>
<organism evidence="1 2">
    <name type="scientific">Castellaniella denitrificans</name>
    <dbReference type="NCBI Taxonomy" id="56119"/>
    <lineage>
        <taxon>Bacteria</taxon>
        <taxon>Pseudomonadati</taxon>
        <taxon>Pseudomonadota</taxon>
        <taxon>Betaproteobacteria</taxon>
        <taxon>Burkholderiales</taxon>
        <taxon>Alcaligenaceae</taxon>
        <taxon>Castellaniella</taxon>
    </lineage>
</organism>
<evidence type="ECO:0000313" key="1">
    <source>
        <dbReference type="EMBL" id="MCZ4331218.1"/>
    </source>
</evidence>
<evidence type="ECO:0000313" key="2">
    <source>
        <dbReference type="Proteomes" id="UP001068379"/>
    </source>
</evidence>
<comment type="caution">
    <text evidence="1">The sequence shown here is derived from an EMBL/GenBank/DDBJ whole genome shotgun (WGS) entry which is preliminary data.</text>
</comment>
<dbReference type="EMBL" id="JAPWHE010000019">
    <property type="protein sequence ID" value="MCZ4331218.1"/>
    <property type="molecule type" value="Genomic_DNA"/>
</dbReference>
<protein>
    <submittedName>
        <fullName evidence="1">Uncharacterized protein</fullName>
    </submittedName>
</protein>
<proteinExistence type="predicted"/>
<gene>
    <name evidence="1" type="ORF">O4H32_14820</name>
</gene>
<dbReference type="RefSeq" id="WP_269360389.1">
    <property type="nucleotide sequence ID" value="NZ_JAPWHE010000019.1"/>
</dbReference>
<keyword evidence="2" id="KW-1185">Reference proteome</keyword>
<accession>A0ABT4M7B9</accession>